<feature type="domain" description="RNase H type-1" evidence="2">
    <location>
        <begin position="71"/>
        <end position="192"/>
    </location>
</feature>
<reference evidence="3 4" key="1">
    <citation type="journal article" date="2019" name="Genome Biol. Evol.">
        <title>Insights into the evolution of the New World diploid cottons (Gossypium, subgenus Houzingenia) based on genome sequencing.</title>
        <authorList>
            <person name="Grover C.E."/>
            <person name="Arick M.A. 2nd"/>
            <person name="Thrash A."/>
            <person name="Conover J.L."/>
            <person name="Sanders W.S."/>
            <person name="Peterson D.G."/>
            <person name="Frelichowski J.E."/>
            <person name="Scheffler J.A."/>
            <person name="Scheffler B.E."/>
            <person name="Wendel J.F."/>
        </authorList>
    </citation>
    <scope>NUCLEOTIDE SEQUENCE [LARGE SCALE GENOMIC DNA]</scope>
    <source>
        <strain evidence="3">1</strain>
        <tissue evidence="3">Leaf</tissue>
    </source>
</reference>
<dbReference type="Proteomes" id="UP000593576">
    <property type="component" value="Unassembled WGS sequence"/>
</dbReference>
<dbReference type="InterPro" id="IPR036397">
    <property type="entry name" value="RNaseH_sf"/>
</dbReference>
<organism evidence="3 4">
    <name type="scientific">Gossypium schwendimanii</name>
    <name type="common">Cotton</name>
    <dbReference type="NCBI Taxonomy" id="34291"/>
    <lineage>
        <taxon>Eukaryota</taxon>
        <taxon>Viridiplantae</taxon>
        <taxon>Streptophyta</taxon>
        <taxon>Embryophyta</taxon>
        <taxon>Tracheophyta</taxon>
        <taxon>Spermatophyta</taxon>
        <taxon>Magnoliopsida</taxon>
        <taxon>eudicotyledons</taxon>
        <taxon>Gunneridae</taxon>
        <taxon>Pentapetalae</taxon>
        <taxon>rosids</taxon>
        <taxon>malvids</taxon>
        <taxon>Malvales</taxon>
        <taxon>Malvaceae</taxon>
        <taxon>Malvoideae</taxon>
        <taxon>Gossypium</taxon>
    </lineage>
</organism>
<name>A0A7J9KM93_GOSSC</name>
<dbReference type="InterPro" id="IPR012337">
    <property type="entry name" value="RNaseH-like_sf"/>
</dbReference>
<dbReference type="Pfam" id="PF13456">
    <property type="entry name" value="RVT_3"/>
    <property type="match status" value="1"/>
</dbReference>
<dbReference type="EMBL" id="JABFAF010000001">
    <property type="protein sequence ID" value="MBA0847501.1"/>
    <property type="molecule type" value="Genomic_DNA"/>
</dbReference>
<gene>
    <name evidence="3" type="ORF">Goshw_018901</name>
</gene>
<dbReference type="InterPro" id="IPR052929">
    <property type="entry name" value="RNase_H-like_EbsB-rel"/>
</dbReference>
<dbReference type="PANTHER" id="PTHR47074:SF48">
    <property type="entry name" value="POLYNUCLEOTIDYL TRANSFERASE, RIBONUCLEASE H-LIKE SUPERFAMILY PROTEIN"/>
    <property type="match status" value="1"/>
</dbReference>
<dbReference type="InterPro" id="IPR002156">
    <property type="entry name" value="RNaseH_domain"/>
</dbReference>
<sequence length="308" mass="34667">MIWSLWFHRNLYCWKAAQVPSEQIVTFVNEFWRAWEDAGQVYAVAGRRELGGGRDSVCSWAAPTSGWLKCNIDASHSVVDESIGFAAVVRDLYGHVIRGFIVWMEGLVKPLLAEAIAIWESLSWLKTLYMDRVVVESDCLRIIEALPISHNIDSEFGRILHGCSQLRSSFGFLSFCWTYRDANKVTYTLARVALLHAKHPINVQSIISSDFTSLVHHENEGLRTGRERTEKINEEQRTKHEARRKDPAPVSINGDGEGDGASSVSSAVTTLDERSATAKKTYKNALMMLRLEASELPDVKQIVVRDSQ</sequence>
<dbReference type="Gene3D" id="3.30.420.10">
    <property type="entry name" value="Ribonuclease H-like superfamily/Ribonuclease H"/>
    <property type="match status" value="1"/>
</dbReference>
<protein>
    <recommendedName>
        <fullName evidence="2">RNase H type-1 domain-containing protein</fullName>
    </recommendedName>
</protein>
<dbReference type="CDD" id="cd06222">
    <property type="entry name" value="RNase_H_like"/>
    <property type="match status" value="1"/>
</dbReference>
<dbReference type="AlphaFoldDB" id="A0A7J9KM93"/>
<evidence type="ECO:0000313" key="4">
    <source>
        <dbReference type="Proteomes" id="UP000593576"/>
    </source>
</evidence>
<dbReference type="SUPFAM" id="SSF53098">
    <property type="entry name" value="Ribonuclease H-like"/>
    <property type="match status" value="1"/>
</dbReference>
<evidence type="ECO:0000313" key="3">
    <source>
        <dbReference type="EMBL" id="MBA0847501.1"/>
    </source>
</evidence>
<accession>A0A7J9KM93</accession>
<keyword evidence="4" id="KW-1185">Reference proteome</keyword>
<dbReference type="GO" id="GO:0003676">
    <property type="term" value="F:nucleic acid binding"/>
    <property type="evidence" value="ECO:0007669"/>
    <property type="project" value="InterPro"/>
</dbReference>
<proteinExistence type="predicted"/>
<evidence type="ECO:0000256" key="1">
    <source>
        <dbReference type="SAM" id="MobiDB-lite"/>
    </source>
</evidence>
<dbReference type="GO" id="GO:0004523">
    <property type="term" value="F:RNA-DNA hybrid ribonuclease activity"/>
    <property type="evidence" value="ECO:0007669"/>
    <property type="project" value="InterPro"/>
</dbReference>
<dbReference type="PANTHER" id="PTHR47074">
    <property type="entry name" value="BNAC02G40300D PROTEIN"/>
    <property type="match status" value="1"/>
</dbReference>
<evidence type="ECO:0000259" key="2">
    <source>
        <dbReference type="Pfam" id="PF13456"/>
    </source>
</evidence>
<feature type="region of interest" description="Disordered" evidence="1">
    <location>
        <begin position="218"/>
        <end position="276"/>
    </location>
</feature>
<comment type="caution">
    <text evidence="3">The sequence shown here is derived from an EMBL/GenBank/DDBJ whole genome shotgun (WGS) entry which is preliminary data.</text>
</comment>
<feature type="compositionally biased region" description="Basic and acidic residues" evidence="1">
    <location>
        <begin position="218"/>
        <end position="247"/>
    </location>
</feature>
<dbReference type="InterPro" id="IPR044730">
    <property type="entry name" value="RNase_H-like_dom_plant"/>
</dbReference>
<dbReference type="OrthoDB" id="1751580at2759"/>